<feature type="transmembrane region" description="Helical" evidence="1">
    <location>
        <begin position="7"/>
        <end position="30"/>
    </location>
</feature>
<gene>
    <name evidence="2" type="ORF">ACD_49C00022G0001</name>
</gene>
<protein>
    <submittedName>
        <fullName evidence="2">Uncharacterized protein</fullName>
    </submittedName>
</protein>
<dbReference type="InterPro" id="IPR045584">
    <property type="entry name" value="Pilin-like"/>
</dbReference>
<organism evidence="2">
    <name type="scientific">uncultured bacterium</name>
    <name type="common">gcode 4</name>
    <dbReference type="NCBI Taxonomy" id="1234023"/>
    <lineage>
        <taxon>Bacteria</taxon>
        <taxon>environmental samples</taxon>
    </lineage>
</organism>
<evidence type="ECO:0000256" key="1">
    <source>
        <dbReference type="SAM" id="Phobius"/>
    </source>
</evidence>
<dbReference type="SUPFAM" id="SSF54523">
    <property type="entry name" value="Pili subunits"/>
    <property type="match status" value="1"/>
</dbReference>
<dbReference type="EMBL" id="AMFJ01021608">
    <property type="protein sequence ID" value="EKD66678.1"/>
    <property type="molecule type" value="Genomic_DNA"/>
</dbReference>
<comment type="caution">
    <text evidence="2">The sequence shown here is derived from an EMBL/GenBank/DDBJ whole genome shotgun (WGS) entry which is preliminary data.</text>
</comment>
<accession>K2BD69</accession>
<dbReference type="Gene3D" id="3.30.700.10">
    <property type="entry name" value="Glycoprotein, Type 4 Pilin"/>
    <property type="match status" value="1"/>
</dbReference>
<keyword evidence="1" id="KW-1133">Transmembrane helix</keyword>
<keyword evidence="1" id="KW-0472">Membrane</keyword>
<proteinExistence type="predicted"/>
<name>K2BD69_9BACT</name>
<reference evidence="2" key="1">
    <citation type="journal article" date="2012" name="Science">
        <title>Fermentation, hydrogen, and sulfur metabolism in multiple uncultivated bacterial phyla.</title>
        <authorList>
            <person name="Wrighton K.C."/>
            <person name="Thomas B.C."/>
            <person name="Sharon I."/>
            <person name="Miller C.S."/>
            <person name="Castelle C.J."/>
            <person name="VerBerkmoes N.C."/>
            <person name="Wilkins M.J."/>
            <person name="Hettich R.L."/>
            <person name="Lipton M.S."/>
            <person name="Williams K.H."/>
            <person name="Long P.E."/>
            <person name="Banfield J.F."/>
        </authorList>
    </citation>
    <scope>NUCLEOTIDE SEQUENCE [LARGE SCALE GENOMIC DNA]</scope>
</reference>
<keyword evidence="1" id="KW-0812">Transmembrane</keyword>
<dbReference type="AlphaFoldDB" id="K2BD69"/>
<sequence length="818" mass="95549">MKKSIKWFSIVEIITTTAIIAVLAIIWFTFSSNYQSNQYNSSRVADLTAIYNLLQTNYTQDKTYPDPSWNKQYFDKNWTYSHWIDWAFWVSWFLTQKTLSKDKMWYPFRDEQTKNYYGYWKRLDWNSGYNLATVLNEKWEYFSYVVWDIGWNRIELAGLVKEYAGPNFVTSKSKYLPYNPYELKLTGKISVYSGSVSIIDNSNSTITSNILDQEIEKWNKVTVWTGWLATINLSDWTELKLGSNSQNSILDFSDLEYKDNSNLLTKVMLNLSLGEIWVKAPQLDSDSTFEITNSFAAASVRWTIFWMTTNSASWSISLIQWKLEVWKITSKTDEDVETIPFFKTQNTWSWLIYDSATNKSYLEILDSTKPINLNYTIPPTNITPVSDATWSTSEISTGKILEVEAPQLKFNSGIIPNVTSLVRTSNKLAITVDNIWADYIEIIWTLYWEIKDKYSSWIINPTTFTGITIPWTEWSTNYAIKLCKTINDRKKACTWEFIQRTSGQSIDEATINNFKKNASNFNTSCEKWKKPFKNYWCLEDKLVAYAPYNESGDIYMNTDNWDILWFETVSVVSTSKISTPYILLENTKTLKDSLLPKIWGLNYTPILYTSTSTFWIYDSDISNTSTLNFISVLWLKDYKPATSFMSYPAWNWGIFIDNSNDGTLNDYMKYNISKLSLKDKFTIEIGVRWAALNIKRADKIVLFALGKDEDTSTQLGLQINKSWTNDLVLNVLKWSSNYTIKSWMQNLILEPNKFYKLNFILSDSKVKVFLNWTLLNSLWIPSITSYSYNLINNIKIGSDLNKNYQWNDIIDYVKIYKN</sequence>
<evidence type="ECO:0000313" key="2">
    <source>
        <dbReference type="EMBL" id="EKD66678.1"/>
    </source>
</evidence>